<dbReference type="InterPro" id="IPR018467">
    <property type="entry name" value="CCT_CS"/>
</dbReference>
<evidence type="ECO:0000256" key="2">
    <source>
        <dbReference type="RuleBase" id="RU369065"/>
    </source>
</evidence>
<comment type="domain">
    <text evidence="2">The jas domain is required for interaction with COI1.</text>
</comment>
<accession>A0A1Q3C7J9</accession>
<dbReference type="GO" id="GO:2000022">
    <property type="term" value="P:regulation of jasmonic acid mediated signaling pathway"/>
    <property type="evidence" value="ECO:0007669"/>
    <property type="project" value="UniProtKB-UniRule"/>
</dbReference>
<keyword evidence="2" id="KW-0539">Nucleus</keyword>
<dbReference type="Pfam" id="PF06200">
    <property type="entry name" value="tify"/>
    <property type="match status" value="1"/>
</dbReference>
<dbReference type="OrthoDB" id="1937734at2759"/>
<keyword evidence="6" id="KW-1185">Reference proteome</keyword>
<dbReference type="GO" id="GO:0031347">
    <property type="term" value="P:regulation of defense response"/>
    <property type="evidence" value="ECO:0007669"/>
    <property type="project" value="UniProtKB-UniRule"/>
</dbReference>
<comment type="function">
    <text evidence="2">Repressor of jasmonate responses.</text>
</comment>
<gene>
    <name evidence="5" type="ORF">CFOL_v3_19722</name>
</gene>
<dbReference type="InterPro" id="IPR040390">
    <property type="entry name" value="TIFY/JAZ"/>
</dbReference>
<protein>
    <recommendedName>
        <fullName evidence="2">Protein TIFY</fullName>
    </recommendedName>
    <alternativeName>
        <fullName evidence="2">Jasmonate ZIM domain-containing protein</fullName>
    </alternativeName>
</protein>
<feature type="region of interest" description="Disordered" evidence="3">
    <location>
        <begin position="248"/>
        <end position="277"/>
    </location>
</feature>
<comment type="subcellular location">
    <subcellularLocation>
        <location evidence="2">Nucleus</location>
    </subcellularLocation>
</comment>
<reference evidence="6" key="1">
    <citation type="submission" date="2016-04" db="EMBL/GenBank/DDBJ databases">
        <title>Cephalotus genome sequencing.</title>
        <authorList>
            <person name="Fukushima K."/>
            <person name="Hasebe M."/>
            <person name="Fang X."/>
        </authorList>
    </citation>
    <scope>NUCLEOTIDE SEQUENCE [LARGE SCALE GENOMIC DNA]</scope>
    <source>
        <strain evidence="6">cv. St1</strain>
    </source>
</reference>
<dbReference type="InParanoid" id="A0A1Q3C7J9"/>
<dbReference type="GO" id="GO:0005634">
    <property type="term" value="C:nucleus"/>
    <property type="evidence" value="ECO:0007669"/>
    <property type="project" value="UniProtKB-SubCell"/>
</dbReference>
<dbReference type="FunCoup" id="A0A1Q3C7J9">
    <property type="interactions" value="899"/>
</dbReference>
<keyword evidence="2" id="KW-1184">Jasmonic acid signaling pathway</keyword>
<dbReference type="AlphaFoldDB" id="A0A1Q3C7J9"/>
<name>A0A1Q3C7J9_CEPFO</name>
<proteinExistence type="inferred from homology"/>
<organism evidence="5 6">
    <name type="scientific">Cephalotus follicularis</name>
    <name type="common">Albany pitcher plant</name>
    <dbReference type="NCBI Taxonomy" id="3775"/>
    <lineage>
        <taxon>Eukaryota</taxon>
        <taxon>Viridiplantae</taxon>
        <taxon>Streptophyta</taxon>
        <taxon>Embryophyta</taxon>
        <taxon>Tracheophyta</taxon>
        <taxon>Spermatophyta</taxon>
        <taxon>Magnoliopsida</taxon>
        <taxon>eudicotyledons</taxon>
        <taxon>Gunneridae</taxon>
        <taxon>Pentapetalae</taxon>
        <taxon>rosids</taxon>
        <taxon>fabids</taxon>
        <taxon>Oxalidales</taxon>
        <taxon>Cephalotaceae</taxon>
        <taxon>Cephalotus</taxon>
    </lineage>
</organism>
<evidence type="ECO:0000259" key="4">
    <source>
        <dbReference type="PROSITE" id="PS51320"/>
    </source>
</evidence>
<dbReference type="GO" id="GO:0009611">
    <property type="term" value="P:response to wounding"/>
    <property type="evidence" value="ECO:0007669"/>
    <property type="project" value="UniProtKB-UniRule"/>
</dbReference>
<dbReference type="InterPro" id="IPR010399">
    <property type="entry name" value="Tify_dom"/>
</dbReference>
<evidence type="ECO:0000313" key="5">
    <source>
        <dbReference type="EMBL" id="GAV76247.1"/>
    </source>
</evidence>
<dbReference type="STRING" id="3775.A0A1Q3C7J9"/>
<dbReference type="Proteomes" id="UP000187406">
    <property type="component" value="Unassembled WGS sequence"/>
</dbReference>
<comment type="caution">
    <text evidence="5">The sequence shown here is derived from an EMBL/GenBank/DDBJ whole genome shotgun (WGS) entry which is preliminary data.</text>
</comment>
<evidence type="ECO:0000313" key="6">
    <source>
        <dbReference type="Proteomes" id="UP000187406"/>
    </source>
</evidence>
<sequence length="277" mass="30180">MSMGSSSEFEDLVGHNAVKAPEKSSFNQKCSKLSQYLKEKGDFGDLSLGMTCNLEANGTPEMLRATAATMNLFPVTGNPGDVWSRNMAVPRNIKSMEFFPQCSDFLPSIHKEDVIKTLDKSEIKPSVSEPETAQMTIFYAGQVIVFNDFPAHKAKEVMLLASNGCSQSHVDYPSSSLAQNQATFGSNIVKNPVEPTSLIPVSSSILPNFGGNVIQEINQPTSRPIVCDLPIKRNASLHRFLEKRKDRIKARAPFQTTSPSATPSKPAEGKSWLGLAA</sequence>
<comment type="similarity">
    <text evidence="1 2">Belongs to the TIFY/JAZ family.</text>
</comment>
<feature type="compositionally biased region" description="Polar residues" evidence="3">
    <location>
        <begin position="254"/>
        <end position="263"/>
    </location>
</feature>
<evidence type="ECO:0000256" key="1">
    <source>
        <dbReference type="ARBA" id="ARBA00008614"/>
    </source>
</evidence>
<dbReference type="EMBL" id="BDDD01001468">
    <property type="protein sequence ID" value="GAV76247.1"/>
    <property type="molecule type" value="Genomic_DNA"/>
</dbReference>
<dbReference type="SMART" id="SM00979">
    <property type="entry name" value="TIFY"/>
    <property type="match status" value="1"/>
</dbReference>
<feature type="domain" description="Tify" evidence="4">
    <location>
        <begin position="128"/>
        <end position="163"/>
    </location>
</feature>
<evidence type="ECO:0000256" key="3">
    <source>
        <dbReference type="SAM" id="MobiDB-lite"/>
    </source>
</evidence>
<dbReference type="PANTHER" id="PTHR33077:SF140">
    <property type="entry name" value="PROTEIN TIFY 10B"/>
    <property type="match status" value="1"/>
</dbReference>
<dbReference type="Pfam" id="PF09425">
    <property type="entry name" value="Jas_motif"/>
    <property type="match status" value="1"/>
</dbReference>
<dbReference type="PROSITE" id="PS51320">
    <property type="entry name" value="TIFY"/>
    <property type="match status" value="1"/>
</dbReference>
<dbReference type="PANTHER" id="PTHR33077">
    <property type="entry name" value="PROTEIN TIFY 4A-RELATED-RELATED"/>
    <property type="match status" value="1"/>
</dbReference>